<gene>
    <name evidence="2" type="ORF">K1X15_05325</name>
</gene>
<dbReference type="InterPro" id="IPR011009">
    <property type="entry name" value="Kinase-like_dom_sf"/>
</dbReference>
<sequence length="297" mass="32918">MGKPQIEANALKALLDKDFAGISAFWPLVEGEESRVYAFDIEDDRLVVRVNRSAAGFEKDRLAHERFHGPGIPVPEVLRLAPTGTGSWYCVSRRLAGDTLQALPRGEALHYGAAMGQLLDALAALELSWVRGAGPFNASGETAFAQWPDFVAEVGTWNWTALPASPGTDVSRLVDRVCRMAVALPDRRRLVHGDFGSNNVLVQGGAITGLIDWSEAMIGDPLYDIANVFYWRPWLDSMEQQCRFIEQHEPWRIEERDTLTCYQIRVGLGVLHDALKDKDARMTAWALRRCLSIAAAG</sequence>
<dbReference type="InterPro" id="IPR051678">
    <property type="entry name" value="AGP_Transferase"/>
</dbReference>
<accession>A0ABX8WJ04</accession>
<dbReference type="PANTHER" id="PTHR21310:SF15">
    <property type="entry name" value="AMINOGLYCOSIDE PHOSPHOTRANSFERASE DOMAIN-CONTAINING PROTEIN"/>
    <property type="match status" value="1"/>
</dbReference>
<name>A0ABX8WJ04_9HYPH</name>
<evidence type="ECO:0000313" key="2">
    <source>
        <dbReference type="EMBL" id="QYO77989.1"/>
    </source>
</evidence>
<dbReference type="PANTHER" id="PTHR21310">
    <property type="entry name" value="AMINOGLYCOSIDE PHOSPHOTRANSFERASE-RELATED-RELATED"/>
    <property type="match status" value="1"/>
</dbReference>
<dbReference type="Proteomes" id="UP000825799">
    <property type="component" value="Chromosome"/>
</dbReference>
<feature type="domain" description="Aminoglycoside phosphotransferase" evidence="1">
    <location>
        <begin position="28"/>
        <end position="237"/>
    </location>
</feature>
<keyword evidence="3" id="KW-1185">Reference proteome</keyword>
<reference evidence="2 3" key="1">
    <citation type="submission" date="2021-08" db="EMBL/GenBank/DDBJ databases">
        <title>Devosia salina sp. nov., isolated from the South China Sea sediment.</title>
        <authorList>
            <person name="Zhou Z."/>
        </authorList>
    </citation>
    <scope>NUCLEOTIDE SEQUENCE [LARGE SCALE GENOMIC DNA]</scope>
    <source>
        <strain evidence="2 3">SCS-3</strain>
    </source>
</reference>
<evidence type="ECO:0000259" key="1">
    <source>
        <dbReference type="Pfam" id="PF01636"/>
    </source>
</evidence>
<dbReference type="RefSeq" id="WP_220306470.1">
    <property type="nucleotide sequence ID" value="NZ_CP080590.1"/>
</dbReference>
<dbReference type="Gene3D" id="3.90.1200.10">
    <property type="match status" value="1"/>
</dbReference>
<protein>
    <submittedName>
        <fullName evidence="2">Aminoglycoside phosphotransferase family protein</fullName>
    </submittedName>
</protein>
<dbReference type="SUPFAM" id="SSF56112">
    <property type="entry name" value="Protein kinase-like (PK-like)"/>
    <property type="match status" value="1"/>
</dbReference>
<dbReference type="Gene3D" id="3.30.200.150">
    <property type="match status" value="1"/>
</dbReference>
<dbReference type="InterPro" id="IPR002575">
    <property type="entry name" value="Aminoglycoside_PTrfase"/>
</dbReference>
<evidence type="ECO:0000313" key="3">
    <source>
        <dbReference type="Proteomes" id="UP000825799"/>
    </source>
</evidence>
<dbReference type="Pfam" id="PF01636">
    <property type="entry name" value="APH"/>
    <property type="match status" value="1"/>
</dbReference>
<dbReference type="EMBL" id="CP080590">
    <property type="protein sequence ID" value="QYO77989.1"/>
    <property type="molecule type" value="Genomic_DNA"/>
</dbReference>
<organism evidence="2 3">
    <name type="scientific">Devosia salina</name>
    <dbReference type="NCBI Taxonomy" id="2860336"/>
    <lineage>
        <taxon>Bacteria</taxon>
        <taxon>Pseudomonadati</taxon>
        <taxon>Pseudomonadota</taxon>
        <taxon>Alphaproteobacteria</taxon>
        <taxon>Hyphomicrobiales</taxon>
        <taxon>Devosiaceae</taxon>
        <taxon>Devosia</taxon>
    </lineage>
</organism>
<proteinExistence type="predicted"/>